<feature type="region of interest" description="Disordered" evidence="2">
    <location>
        <begin position="705"/>
        <end position="743"/>
    </location>
</feature>
<gene>
    <name evidence="4" type="ORF">C8A05DRAFT_18734</name>
</gene>
<evidence type="ECO:0000259" key="3">
    <source>
        <dbReference type="PROSITE" id="PS50157"/>
    </source>
</evidence>
<feature type="compositionally biased region" description="Polar residues" evidence="2">
    <location>
        <begin position="230"/>
        <end position="248"/>
    </location>
</feature>
<feature type="region of interest" description="Disordered" evidence="2">
    <location>
        <begin position="352"/>
        <end position="372"/>
    </location>
</feature>
<dbReference type="PROSITE" id="PS50157">
    <property type="entry name" value="ZINC_FINGER_C2H2_2"/>
    <property type="match status" value="1"/>
</dbReference>
<feature type="compositionally biased region" description="Low complexity" evidence="2">
    <location>
        <begin position="183"/>
        <end position="194"/>
    </location>
</feature>
<sequence>MDLDLDFDAALWAGDLDPMGHMQPDMVLPYCPPMTAMPADFLFAEDEEVLPAGPCYTEQQPPHAHVNANATMSQAQMPPPEPLPTRAAFSAARSDAGSEDAKLLEDGSQNGMAHERLRRQLSLLSKGWAGDEIRFKNCDPSKAVVLHALAMELGLGYNHDVMSREVSMARLGPAQVASKPQASPRRLSSSLPRSSTELDSALCLPGLPAVPEFQTLDLASNPTIKEQATRTAQAAQSGAITKEQQLTRRPSRSERITDSISKHVSTLKTSIAKGGRRGPLTENGRRDMRALEAAGGACWRCKVLRRKCDPGSPCRCCLQSVPMPHLGEDAPLWPLIGCRRGPLRESISPQLLCPGPKPPQHRGAGTASAPTRRCPSVDVAERCLLSAESQRLADMKAVLEGASYKLSITDPALKACFSSFIEAGQYRDRLALQRSYTSRGRSVTYTELIAIIAWELAENQVLLNSLEIRSWESFISMLETAGIYESEVGQTSLVILSMVCLRHCLEALRLHSANLLSPGAHEDCGGGHCEVECIHNVRSQVAAYVDELSSVIFNKENMRDRRWWLSTFYSLYIQSYVRHAMIAIEKHLRFQSVEDVPAEDLTTTQYLHLPAILFTAASTKYDPLLDGRLQYALTDNSVIPERSVPELHHSSARVACEVDKWAEAGIRTPYQFLRRLLQIGSLDFFESSLDALRPTMPRSPINLVSPSSSWGQAGSPMSPASGALERSPAFPRSPFGQNKRDSFDSRYSTQASTKFSNLSSDSLARTMSTDMTSVYESSIFAGVSFSGSVADLNGGEMCLDVGTINPSAIFSTHNNRSTQSLDQVMAEAAAPVVEGLGLVPEPTLVCNCCPRAPRHFHTSEELALHESEKPHPCTQCKKRFKSPTEAERHINAIHVKSDFWSCKALEDPLRAYHTQTYQGVVWDVCGFCGGEFARGEGGESDRAELAAHVESVHRVAECDRNKKFYRADNFRQHLKNTHVALPGKWLKALERACRCTKEEGGD</sequence>
<feature type="domain" description="C2H2-type" evidence="3">
    <location>
        <begin position="871"/>
        <end position="899"/>
    </location>
</feature>
<organism evidence="4 5">
    <name type="scientific">Staphylotrichum tortipilum</name>
    <dbReference type="NCBI Taxonomy" id="2831512"/>
    <lineage>
        <taxon>Eukaryota</taxon>
        <taxon>Fungi</taxon>
        <taxon>Dikarya</taxon>
        <taxon>Ascomycota</taxon>
        <taxon>Pezizomycotina</taxon>
        <taxon>Sordariomycetes</taxon>
        <taxon>Sordariomycetidae</taxon>
        <taxon>Sordariales</taxon>
        <taxon>Chaetomiaceae</taxon>
        <taxon>Staphylotrichum</taxon>
    </lineage>
</organism>
<proteinExistence type="predicted"/>
<dbReference type="AlphaFoldDB" id="A0AAN6MD23"/>
<dbReference type="InterPro" id="IPR036236">
    <property type="entry name" value="Znf_C2H2_sf"/>
</dbReference>
<keyword evidence="1" id="KW-0863">Zinc-finger</keyword>
<keyword evidence="1" id="KW-0479">Metal-binding</keyword>
<dbReference type="SMART" id="SM00355">
    <property type="entry name" value="ZnF_C2H2"/>
    <property type="match status" value="2"/>
</dbReference>
<dbReference type="Pfam" id="PF24537">
    <property type="entry name" value="zf-C2H2_fungi"/>
    <property type="match status" value="1"/>
</dbReference>
<evidence type="ECO:0000313" key="5">
    <source>
        <dbReference type="Proteomes" id="UP001303889"/>
    </source>
</evidence>
<dbReference type="PANTHER" id="PTHR35392:SF1">
    <property type="entry name" value="ZN(II)2CYS6 TRANSCRIPTION FACTOR (EUROFUNG)"/>
    <property type="match status" value="1"/>
</dbReference>
<feature type="region of interest" description="Disordered" evidence="2">
    <location>
        <begin position="230"/>
        <end position="260"/>
    </location>
</feature>
<evidence type="ECO:0000313" key="4">
    <source>
        <dbReference type="EMBL" id="KAK3898732.1"/>
    </source>
</evidence>
<protein>
    <recommendedName>
        <fullName evidence="3">C2H2-type domain-containing protein</fullName>
    </recommendedName>
</protein>
<dbReference type="GO" id="GO:0008270">
    <property type="term" value="F:zinc ion binding"/>
    <property type="evidence" value="ECO:0007669"/>
    <property type="project" value="UniProtKB-KW"/>
</dbReference>
<dbReference type="InterPro" id="IPR052973">
    <property type="entry name" value="Fungal_sec-metab_reg_TF"/>
</dbReference>
<evidence type="ECO:0000256" key="1">
    <source>
        <dbReference type="PROSITE-ProRule" id="PRU00042"/>
    </source>
</evidence>
<keyword evidence="5" id="KW-1185">Reference proteome</keyword>
<comment type="caution">
    <text evidence="4">The sequence shown here is derived from an EMBL/GenBank/DDBJ whole genome shotgun (WGS) entry which is preliminary data.</text>
</comment>
<dbReference type="PANTHER" id="PTHR35392">
    <property type="entry name" value="ZN(II)2CYS6 TRANSCRIPTION FACTOR (EUROFUNG)-RELATED-RELATED"/>
    <property type="match status" value="1"/>
</dbReference>
<dbReference type="InterPro" id="IPR057026">
    <property type="entry name" value="Znf-C2H2_ascomycetes"/>
</dbReference>
<dbReference type="Proteomes" id="UP001303889">
    <property type="component" value="Unassembled WGS sequence"/>
</dbReference>
<dbReference type="SUPFAM" id="SSF57667">
    <property type="entry name" value="beta-beta-alpha zinc fingers"/>
    <property type="match status" value="1"/>
</dbReference>
<reference evidence="4" key="1">
    <citation type="journal article" date="2023" name="Mol. Phylogenet. Evol.">
        <title>Genome-scale phylogeny and comparative genomics of the fungal order Sordariales.</title>
        <authorList>
            <person name="Hensen N."/>
            <person name="Bonometti L."/>
            <person name="Westerberg I."/>
            <person name="Brannstrom I.O."/>
            <person name="Guillou S."/>
            <person name="Cros-Aarteil S."/>
            <person name="Calhoun S."/>
            <person name="Haridas S."/>
            <person name="Kuo A."/>
            <person name="Mondo S."/>
            <person name="Pangilinan J."/>
            <person name="Riley R."/>
            <person name="LaButti K."/>
            <person name="Andreopoulos B."/>
            <person name="Lipzen A."/>
            <person name="Chen C."/>
            <person name="Yan M."/>
            <person name="Daum C."/>
            <person name="Ng V."/>
            <person name="Clum A."/>
            <person name="Steindorff A."/>
            <person name="Ohm R.A."/>
            <person name="Martin F."/>
            <person name="Silar P."/>
            <person name="Natvig D.O."/>
            <person name="Lalanne C."/>
            <person name="Gautier V."/>
            <person name="Ament-Velasquez S.L."/>
            <person name="Kruys A."/>
            <person name="Hutchinson M.I."/>
            <person name="Powell A.J."/>
            <person name="Barry K."/>
            <person name="Miller A.N."/>
            <person name="Grigoriev I.V."/>
            <person name="Debuchy R."/>
            <person name="Gladieux P."/>
            <person name="Hiltunen Thoren M."/>
            <person name="Johannesson H."/>
        </authorList>
    </citation>
    <scope>NUCLEOTIDE SEQUENCE</scope>
    <source>
        <strain evidence="4">CBS 103.79</strain>
    </source>
</reference>
<keyword evidence="1" id="KW-0862">Zinc</keyword>
<accession>A0AAN6MD23</accession>
<dbReference type="PROSITE" id="PS00028">
    <property type="entry name" value="ZINC_FINGER_C2H2_1"/>
    <property type="match status" value="1"/>
</dbReference>
<reference evidence="4" key="2">
    <citation type="submission" date="2023-05" db="EMBL/GenBank/DDBJ databases">
        <authorList>
            <consortium name="Lawrence Berkeley National Laboratory"/>
            <person name="Steindorff A."/>
            <person name="Hensen N."/>
            <person name="Bonometti L."/>
            <person name="Westerberg I."/>
            <person name="Brannstrom I.O."/>
            <person name="Guillou S."/>
            <person name="Cros-Aarteil S."/>
            <person name="Calhoun S."/>
            <person name="Haridas S."/>
            <person name="Kuo A."/>
            <person name="Mondo S."/>
            <person name="Pangilinan J."/>
            <person name="Riley R."/>
            <person name="Labutti K."/>
            <person name="Andreopoulos B."/>
            <person name="Lipzen A."/>
            <person name="Chen C."/>
            <person name="Yanf M."/>
            <person name="Daum C."/>
            <person name="Ng V."/>
            <person name="Clum A."/>
            <person name="Ohm R."/>
            <person name="Martin F."/>
            <person name="Silar P."/>
            <person name="Natvig D."/>
            <person name="Lalanne C."/>
            <person name="Gautier V."/>
            <person name="Ament-Velasquez S.L."/>
            <person name="Kruys A."/>
            <person name="Hutchinson M.I."/>
            <person name="Powell A.J."/>
            <person name="Barry K."/>
            <person name="Miller A.N."/>
            <person name="Grigoriev I.V."/>
            <person name="Debuchy R."/>
            <person name="Gladieux P."/>
            <person name="Thoren M.H."/>
            <person name="Johannesson H."/>
        </authorList>
    </citation>
    <scope>NUCLEOTIDE SEQUENCE</scope>
    <source>
        <strain evidence="4">CBS 103.79</strain>
    </source>
</reference>
<dbReference type="EMBL" id="MU855890">
    <property type="protein sequence ID" value="KAK3898732.1"/>
    <property type="molecule type" value="Genomic_DNA"/>
</dbReference>
<evidence type="ECO:0000256" key="2">
    <source>
        <dbReference type="SAM" id="MobiDB-lite"/>
    </source>
</evidence>
<name>A0AAN6MD23_9PEZI</name>
<feature type="compositionally biased region" description="Basic and acidic residues" evidence="2">
    <location>
        <begin position="251"/>
        <end position="260"/>
    </location>
</feature>
<dbReference type="InterPro" id="IPR013087">
    <property type="entry name" value="Znf_C2H2_type"/>
</dbReference>
<feature type="region of interest" description="Disordered" evidence="2">
    <location>
        <begin position="172"/>
        <end position="194"/>
    </location>
</feature>